<keyword evidence="1" id="KW-0413">Isomerase</keyword>
<evidence type="ECO:0000313" key="1">
    <source>
        <dbReference type="EMBL" id="TMU56254.1"/>
    </source>
</evidence>
<dbReference type="GO" id="GO:0016853">
    <property type="term" value="F:isomerase activity"/>
    <property type="evidence" value="ECO:0007669"/>
    <property type="project" value="UniProtKB-KW"/>
</dbReference>
<dbReference type="Proteomes" id="UP000751614">
    <property type="component" value="Unassembled WGS sequence"/>
</dbReference>
<accession>A0ABY2WMN0</accession>
<dbReference type="RefSeq" id="WP_138832513.1">
    <property type="nucleotide sequence ID" value="NZ_VCNI01000001.1"/>
</dbReference>
<dbReference type="InterPro" id="IPR036237">
    <property type="entry name" value="Xyl_isomerase-like_sf"/>
</dbReference>
<keyword evidence="2" id="KW-1185">Reference proteome</keyword>
<gene>
    <name evidence="1" type="ORF">FGG15_01555</name>
</gene>
<dbReference type="Gene3D" id="3.20.20.150">
    <property type="entry name" value="Divalent-metal-dependent TIM barrel enzymes"/>
    <property type="match status" value="1"/>
</dbReference>
<name>A0ABY2WMN0_9FLAO</name>
<comment type="caution">
    <text evidence="1">The sequence shown here is derived from an EMBL/GenBank/DDBJ whole genome shotgun (WGS) entry which is preliminary data.</text>
</comment>
<dbReference type="EMBL" id="VCNI01000001">
    <property type="protein sequence ID" value="TMU56254.1"/>
    <property type="molecule type" value="Genomic_DNA"/>
</dbReference>
<evidence type="ECO:0000313" key="2">
    <source>
        <dbReference type="Proteomes" id="UP000751614"/>
    </source>
</evidence>
<sequence length="269" mass="31646">MEIKWIYPRWGSAHMDWKVFLNNVKEHGYNGVEIDLPLGQEKKEIVAMLTDFELDFVGQHWQTQEVDFEKHEEEYKRHLFNLAEEKPLLINSHTGRDFFSFEQNMELIKLAHEVEEETGVPIAHETHRSRFPFAAHVCKQYLHEIPSLKLTSDLSHWCCVAETLLENQQEAVGLAIKHTYHIHARVGSSQSPQVIDPRVDTYKEELSQFKSWWKAMLENAKANGRPYITIAPEYGPLPYALQHPQTQELLGDQWEINQFIRKEIEDLWD</sequence>
<organism evidence="1 2">
    <name type="scientific">Flagellimonas algicola</name>
    <dbReference type="NCBI Taxonomy" id="2583815"/>
    <lineage>
        <taxon>Bacteria</taxon>
        <taxon>Pseudomonadati</taxon>
        <taxon>Bacteroidota</taxon>
        <taxon>Flavobacteriia</taxon>
        <taxon>Flavobacteriales</taxon>
        <taxon>Flavobacteriaceae</taxon>
        <taxon>Flagellimonas</taxon>
    </lineage>
</organism>
<reference evidence="1 2" key="1">
    <citation type="submission" date="2019-05" db="EMBL/GenBank/DDBJ databases">
        <title>Flagellimonas sp. AsT0115, sp. nov., isolated from a marine red algae, Asparagopsis taxiformis.</title>
        <authorList>
            <person name="Kim J."/>
            <person name="Jeong S.E."/>
            <person name="Jeon C.O."/>
        </authorList>
    </citation>
    <scope>NUCLEOTIDE SEQUENCE [LARGE SCALE GENOMIC DNA]</scope>
    <source>
        <strain evidence="1 2">AsT0115</strain>
    </source>
</reference>
<dbReference type="SUPFAM" id="SSF51658">
    <property type="entry name" value="Xylose isomerase-like"/>
    <property type="match status" value="1"/>
</dbReference>
<proteinExistence type="predicted"/>
<protein>
    <submittedName>
        <fullName evidence="1">Sugar phosphate isomerase/epimerase</fullName>
    </submittedName>
</protein>